<dbReference type="GO" id="GO:0030003">
    <property type="term" value="P:intracellular monoatomic cation homeostasis"/>
    <property type="evidence" value="ECO:0007669"/>
    <property type="project" value="TreeGrafter"/>
</dbReference>
<keyword evidence="3" id="KW-0999">Mitochondrion inner membrane</keyword>
<dbReference type="AlphaFoldDB" id="A0A9P6UZK4"/>
<evidence type="ECO:0000259" key="8">
    <source>
        <dbReference type="PROSITE" id="PS51758"/>
    </source>
</evidence>
<evidence type="ECO:0000256" key="5">
    <source>
        <dbReference type="ARBA" id="ARBA00023128"/>
    </source>
</evidence>
<reference evidence="9" key="1">
    <citation type="journal article" date="2020" name="Fungal Divers.">
        <title>Resolving the Mortierellaceae phylogeny through synthesis of multi-gene phylogenetics and phylogenomics.</title>
        <authorList>
            <person name="Vandepol N."/>
            <person name="Liber J."/>
            <person name="Desiro A."/>
            <person name="Na H."/>
            <person name="Kennedy M."/>
            <person name="Barry K."/>
            <person name="Grigoriev I.V."/>
            <person name="Miller A.N."/>
            <person name="O'Donnell K."/>
            <person name="Stajich J.E."/>
            <person name="Bonito G."/>
        </authorList>
    </citation>
    <scope>NUCLEOTIDE SEQUENCE</scope>
    <source>
        <strain evidence="9">REB-010B</strain>
    </source>
</reference>
<evidence type="ECO:0000313" key="9">
    <source>
        <dbReference type="EMBL" id="KAG0327552.1"/>
    </source>
</evidence>
<dbReference type="PANTHER" id="PTHR14009:SF1">
    <property type="entry name" value="MITOCHONDRIAL PROTON_CALCIUM EXCHANGER PROTEIN"/>
    <property type="match status" value="1"/>
</dbReference>
<dbReference type="GO" id="GO:0043022">
    <property type="term" value="F:ribosome binding"/>
    <property type="evidence" value="ECO:0007669"/>
    <property type="project" value="InterPro"/>
</dbReference>
<keyword evidence="5 7" id="KW-0496">Mitochondrion</keyword>
<dbReference type="Proteomes" id="UP000738325">
    <property type="component" value="Unassembled WGS sequence"/>
</dbReference>
<proteinExistence type="predicted"/>
<protein>
    <recommendedName>
        <fullName evidence="8">Letm1 RBD domain-containing protein</fullName>
    </recommendedName>
</protein>
<keyword evidence="4" id="KW-1133">Transmembrane helix</keyword>
<dbReference type="InterPro" id="IPR044202">
    <property type="entry name" value="LETM1/MDM38-like"/>
</dbReference>
<dbReference type="EMBL" id="JAAAIP010000053">
    <property type="protein sequence ID" value="KAG0327552.1"/>
    <property type="molecule type" value="Genomic_DNA"/>
</dbReference>
<evidence type="ECO:0000313" key="10">
    <source>
        <dbReference type="Proteomes" id="UP000738325"/>
    </source>
</evidence>
<evidence type="ECO:0000256" key="3">
    <source>
        <dbReference type="ARBA" id="ARBA00022792"/>
    </source>
</evidence>
<dbReference type="PANTHER" id="PTHR14009">
    <property type="entry name" value="LEUCINE ZIPPER-EF-HAND CONTAINING TRANSMEMBRANE PROTEIN"/>
    <property type="match status" value="1"/>
</dbReference>
<evidence type="ECO:0000256" key="7">
    <source>
        <dbReference type="PROSITE-ProRule" id="PRU01094"/>
    </source>
</evidence>
<keyword evidence="10" id="KW-1185">Reference proteome</keyword>
<comment type="caution">
    <text evidence="9">The sequence shown here is derived from an EMBL/GenBank/DDBJ whole genome shotgun (WGS) entry which is preliminary data.</text>
</comment>
<evidence type="ECO:0000256" key="1">
    <source>
        <dbReference type="ARBA" id="ARBA00004434"/>
    </source>
</evidence>
<name>A0A9P6UZK4_9FUNG</name>
<gene>
    <name evidence="9" type="ORF">BGZ99_007390</name>
</gene>
<sequence length="474" mass="53134">MLHIQYPAVEYDPLAKVHRSLTDKAILEAGTISNAKETAGNIAGVGAVVQPKKLLWDRVKVELDHYWDGTKLLGKEIKISTLLASRLLSGNTLTRREQQQFLLPVALKLFPNMLPSTFENALAEEEKRRKLFMMRLEVAKFLQETIEESGGIFFRSQCPQTKKEFSDFFRKVRTSREQTLTEELLRVAKLFPDEIVLDGLSRPQLVSMCRFLNLSALGTDNLLKYQIRNRMNWIKRDDKLIMAEGVESLTTTELHGACQIRGIHTTEVSTSRLCSELAQWLDLSLKYSIPSSLLFLSRAFSFSDTTATEAHAVSTPAETLLAALASLPDSLLNDAELLVLKQEGAATEKQKLEVLKGQEELIAYEKVEEKKEEARNESAIPQYTAPAATAISSGFKAITSSVYVASPTTHGVNEEHAQLLNRQLLELQSAFSAMSLRSDSLLEAREESNELKEEDLLKYIEVNSSVAHIPQRAH</sequence>
<dbReference type="OrthoDB" id="275278at2759"/>
<organism evidence="9 10">
    <name type="scientific">Dissophora globulifera</name>
    <dbReference type="NCBI Taxonomy" id="979702"/>
    <lineage>
        <taxon>Eukaryota</taxon>
        <taxon>Fungi</taxon>
        <taxon>Fungi incertae sedis</taxon>
        <taxon>Mucoromycota</taxon>
        <taxon>Mortierellomycotina</taxon>
        <taxon>Mortierellomycetes</taxon>
        <taxon>Mortierellales</taxon>
        <taxon>Mortierellaceae</taxon>
        <taxon>Dissophora</taxon>
    </lineage>
</organism>
<dbReference type="PROSITE" id="PS51758">
    <property type="entry name" value="LETM1_RBD"/>
    <property type="match status" value="1"/>
</dbReference>
<dbReference type="GO" id="GO:0005743">
    <property type="term" value="C:mitochondrial inner membrane"/>
    <property type="evidence" value="ECO:0007669"/>
    <property type="project" value="UniProtKB-SubCell"/>
</dbReference>
<dbReference type="InterPro" id="IPR033122">
    <property type="entry name" value="LETM1-like_RBD"/>
</dbReference>
<evidence type="ECO:0000256" key="6">
    <source>
        <dbReference type="ARBA" id="ARBA00023136"/>
    </source>
</evidence>
<accession>A0A9P6UZK4</accession>
<dbReference type="Pfam" id="PF07766">
    <property type="entry name" value="LETM1_RBD"/>
    <property type="match status" value="1"/>
</dbReference>
<feature type="domain" description="Letm1 RBD" evidence="8">
    <location>
        <begin position="130"/>
        <end position="329"/>
    </location>
</feature>
<evidence type="ECO:0000256" key="4">
    <source>
        <dbReference type="ARBA" id="ARBA00022989"/>
    </source>
</evidence>
<keyword evidence="6" id="KW-0472">Membrane</keyword>
<evidence type="ECO:0000256" key="2">
    <source>
        <dbReference type="ARBA" id="ARBA00022692"/>
    </source>
</evidence>
<comment type="subcellular location">
    <subcellularLocation>
        <location evidence="1">Mitochondrion inner membrane</location>
        <topology evidence="1">Single-pass membrane protein</topology>
    </subcellularLocation>
</comment>
<keyword evidence="2" id="KW-0812">Transmembrane</keyword>